<organism evidence="1 2">
    <name type="scientific">Streptomyces lavenduligriseus</name>
    <dbReference type="NCBI Taxonomy" id="67315"/>
    <lineage>
        <taxon>Bacteria</taxon>
        <taxon>Bacillati</taxon>
        <taxon>Actinomycetota</taxon>
        <taxon>Actinomycetes</taxon>
        <taxon>Kitasatosporales</taxon>
        <taxon>Streptomycetaceae</taxon>
        <taxon>Streptomyces</taxon>
    </lineage>
</organism>
<keyword evidence="2" id="KW-1185">Reference proteome</keyword>
<evidence type="ECO:0000313" key="1">
    <source>
        <dbReference type="EMBL" id="MCL3998021.1"/>
    </source>
</evidence>
<sequence>MQNAVGSSWRPSTFATSAAWTLCRPVSRPTTTVAAAPAIAPPRPIKATGISD</sequence>
<dbReference type="EMBL" id="JAMCCK010000053">
    <property type="protein sequence ID" value="MCL3998021.1"/>
    <property type="molecule type" value="Genomic_DNA"/>
</dbReference>
<comment type="caution">
    <text evidence="1">The sequence shown here is derived from an EMBL/GenBank/DDBJ whole genome shotgun (WGS) entry which is preliminary data.</text>
</comment>
<accession>A0ABT0P3U5</accession>
<proteinExistence type="predicted"/>
<dbReference type="Proteomes" id="UP001202052">
    <property type="component" value="Unassembled WGS sequence"/>
</dbReference>
<gene>
    <name evidence="1" type="ORF">M4438_31740</name>
</gene>
<name>A0ABT0P3U5_9ACTN</name>
<evidence type="ECO:0000313" key="2">
    <source>
        <dbReference type="Proteomes" id="UP001202052"/>
    </source>
</evidence>
<reference evidence="1 2" key="1">
    <citation type="submission" date="2022-05" db="EMBL/GenBank/DDBJ databases">
        <title>Genome Resource of Streptomyces lavenduligriseus GA1-1, a Strain with Broad-Spectrum Antifungal Activity against Phytopathogenic Fungi.</title>
        <authorList>
            <person name="Qi D."/>
        </authorList>
    </citation>
    <scope>NUCLEOTIDE SEQUENCE [LARGE SCALE GENOMIC DNA]</scope>
    <source>
        <strain evidence="1 2">GA1-1</strain>
    </source>
</reference>
<protein>
    <submittedName>
        <fullName evidence="1">Uncharacterized protein</fullName>
    </submittedName>
</protein>
<dbReference type="RefSeq" id="WP_249492744.1">
    <property type="nucleotide sequence ID" value="NZ_JAMCCK010000053.1"/>
</dbReference>